<evidence type="ECO:0000313" key="2">
    <source>
        <dbReference type="Proteomes" id="UP000283587"/>
    </source>
</evidence>
<dbReference type="AlphaFoldDB" id="A0A418ZRB3"/>
<gene>
    <name evidence="1" type="ORF">D3P05_23910</name>
</gene>
<comment type="caution">
    <text evidence="1">The sequence shown here is derived from an EMBL/GenBank/DDBJ whole genome shotgun (WGS) entry which is preliminary data.</text>
</comment>
<protein>
    <submittedName>
        <fullName evidence="1">Uncharacterized protein</fullName>
    </submittedName>
</protein>
<accession>A0A418ZRB3</accession>
<keyword evidence="2" id="KW-1185">Reference proteome</keyword>
<name>A0A418ZRB3_9RHOB</name>
<dbReference type="Proteomes" id="UP000283587">
    <property type="component" value="Unassembled WGS sequence"/>
</dbReference>
<organism evidence="1 2">
    <name type="scientific">Paracoccus siganidrum</name>
    <dbReference type="NCBI Taxonomy" id="1276757"/>
    <lineage>
        <taxon>Bacteria</taxon>
        <taxon>Pseudomonadati</taxon>
        <taxon>Pseudomonadota</taxon>
        <taxon>Alphaproteobacteria</taxon>
        <taxon>Rhodobacterales</taxon>
        <taxon>Paracoccaceae</taxon>
        <taxon>Paracoccus</taxon>
    </lineage>
</organism>
<dbReference type="EMBL" id="QZEW01000217">
    <property type="protein sequence ID" value="RJK98515.1"/>
    <property type="molecule type" value="Genomic_DNA"/>
</dbReference>
<sequence length="242" mass="27223">MAFHGQKAFEYQAVHSELPEIARAALVSSGNAYLSHYTHVHQSEVAQGRDLTLQNFLSYFGIRPGAPVHKIENRMTSLLNDFGISIITDIPYELEIFKRIAFEKRNDPKILIEHDARVCTYIKGNDDKGYVLATWDKIMIDIVEGLSRVYADNPARVIDFLSIANGINDDDDVNYDMLTSLIHMDERKSAALASAIEKLKTAEQGYQVRILAEQARSTKGPDWELTAEDIYPLLDAESESTA</sequence>
<reference evidence="2" key="1">
    <citation type="submission" date="2018-09" db="EMBL/GenBank/DDBJ databases">
        <title>Paracoccus onubensis nov. sp. a moderate halophilic bacterium isolated from Gruta de las Maravillas (Aracena, Spain).</title>
        <authorList>
            <person name="Jurado V."/>
            <person name="Gutierrez-Patricio S."/>
            <person name="Gonzalez-Pimentel J.L."/>
            <person name="Miller A.Z."/>
            <person name="Laiz L."/>
            <person name="Saiz-Jimenez C."/>
        </authorList>
    </citation>
    <scope>NUCLEOTIDE SEQUENCE [LARGE SCALE GENOMIC DNA]</scope>
    <source>
        <strain evidence="2">DSM 26381</strain>
    </source>
</reference>
<evidence type="ECO:0000313" key="1">
    <source>
        <dbReference type="EMBL" id="RJK98515.1"/>
    </source>
</evidence>
<proteinExistence type="predicted"/>